<evidence type="ECO:0000256" key="10">
    <source>
        <dbReference type="SAM" id="MobiDB-lite"/>
    </source>
</evidence>
<keyword evidence="7" id="KW-0472">Membrane</keyword>
<comment type="caution">
    <text evidence="12">The sequence shown here is derived from an EMBL/GenBank/DDBJ whole genome shotgun (WGS) entry which is preliminary data.</text>
</comment>
<dbReference type="Gene3D" id="3.80.10.10">
    <property type="entry name" value="Ribonuclease Inhibitor"/>
    <property type="match status" value="3"/>
</dbReference>
<protein>
    <recommendedName>
        <fullName evidence="14">L domain-like protein</fullName>
    </recommendedName>
</protein>
<keyword evidence="6" id="KW-1133">Transmembrane helix</keyword>
<feature type="compositionally biased region" description="Polar residues" evidence="10">
    <location>
        <begin position="313"/>
        <end position="336"/>
    </location>
</feature>
<feature type="non-terminal residue" evidence="12">
    <location>
        <position position="1"/>
    </location>
</feature>
<feature type="region of interest" description="Disordered" evidence="10">
    <location>
        <begin position="296"/>
        <end position="336"/>
    </location>
</feature>
<evidence type="ECO:0000256" key="7">
    <source>
        <dbReference type="ARBA" id="ARBA00023136"/>
    </source>
</evidence>
<keyword evidence="3" id="KW-0812">Transmembrane</keyword>
<evidence type="ECO:0008006" key="14">
    <source>
        <dbReference type="Google" id="ProtNLM"/>
    </source>
</evidence>
<dbReference type="PANTHER" id="PTHR27000">
    <property type="entry name" value="LEUCINE-RICH REPEAT RECEPTOR-LIKE PROTEIN KINASE FAMILY PROTEIN-RELATED"/>
    <property type="match status" value="1"/>
</dbReference>
<keyword evidence="8" id="KW-0675">Receptor</keyword>
<reference evidence="12" key="1">
    <citation type="submission" date="2022-07" db="EMBL/GenBank/DDBJ databases">
        <title>Genome analysis of Parmales, a sister group of diatoms, reveals the evolutionary specialization of diatoms from phago-mixotrophs to photoautotrophs.</title>
        <authorList>
            <person name="Ban H."/>
            <person name="Sato S."/>
            <person name="Yoshikawa S."/>
            <person name="Kazumasa Y."/>
            <person name="Nakamura Y."/>
            <person name="Ichinomiya M."/>
            <person name="Saitoh K."/>
            <person name="Sato N."/>
            <person name="Blanc-Mathieu R."/>
            <person name="Endo H."/>
            <person name="Kuwata A."/>
            <person name="Ogata H."/>
        </authorList>
    </citation>
    <scope>NUCLEOTIDE SEQUENCE</scope>
</reference>
<dbReference type="Proteomes" id="UP001165082">
    <property type="component" value="Unassembled WGS sequence"/>
</dbReference>
<evidence type="ECO:0000313" key="13">
    <source>
        <dbReference type="Proteomes" id="UP001165082"/>
    </source>
</evidence>
<dbReference type="OrthoDB" id="2565197at2759"/>
<dbReference type="GO" id="GO:0016020">
    <property type="term" value="C:membrane"/>
    <property type="evidence" value="ECO:0007669"/>
    <property type="project" value="UniProtKB-SubCell"/>
</dbReference>
<gene>
    <name evidence="12" type="ORF">TrRE_jg6012</name>
</gene>
<dbReference type="PANTHER" id="PTHR27000:SF642">
    <property type="entry name" value="INACTIVE LEUCINE-RICH REPEAT RECEPTOR KINASE XIAO-RELATED"/>
    <property type="match status" value="1"/>
</dbReference>
<dbReference type="InterPro" id="IPR001611">
    <property type="entry name" value="Leu-rich_rpt"/>
</dbReference>
<comment type="subcellular location">
    <subcellularLocation>
        <location evidence="1">Membrane</location>
        <topology evidence="1">Single-pass membrane protein</topology>
    </subcellularLocation>
</comment>
<evidence type="ECO:0000256" key="4">
    <source>
        <dbReference type="ARBA" id="ARBA00022729"/>
    </source>
</evidence>
<keyword evidence="2" id="KW-0433">Leucine-rich repeat</keyword>
<keyword evidence="9" id="KW-0325">Glycoprotein</keyword>
<keyword evidence="13" id="KW-1185">Reference proteome</keyword>
<dbReference type="AlphaFoldDB" id="A0A9W7EDM3"/>
<evidence type="ECO:0000256" key="6">
    <source>
        <dbReference type="ARBA" id="ARBA00022989"/>
    </source>
</evidence>
<dbReference type="Pfam" id="PF00560">
    <property type="entry name" value="LRR_1"/>
    <property type="match status" value="2"/>
</dbReference>
<evidence type="ECO:0000256" key="1">
    <source>
        <dbReference type="ARBA" id="ARBA00004167"/>
    </source>
</evidence>
<evidence type="ECO:0000256" key="2">
    <source>
        <dbReference type="ARBA" id="ARBA00022614"/>
    </source>
</evidence>
<name>A0A9W7EDM3_9STRA</name>
<evidence type="ECO:0000256" key="8">
    <source>
        <dbReference type="ARBA" id="ARBA00023170"/>
    </source>
</evidence>
<keyword evidence="5" id="KW-0677">Repeat</keyword>
<dbReference type="EMBL" id="BRXZ01001565">
    <property type="protein sequence ID" value="GMH74195.1"/>
    <property type="molecule type" value="Genomic_DNA"/>
</dbReference>
<feature type="signal peptide" evidence="11">
    <location>
        <begin position="1"/>
        <end position="25"/>
    </location>
</feature>
<accession>A0A9W7EDM3</accession>
<dbReference type="InterPro" id="IPR032675">
    <property type="entry name" value="LRR_dom_sf"/>
</dbReference>
<evidence type="ECO:0000256" key="3">
    <source>
        <dbReference type="ARBA" id="ARBA00022692"/>
    </source>
</evidence>
<organism evidence="12 13">
    <name type="scientific">Triparma retinervis</name>
    <dbReference type="NCBI Taxonomy" id="2557542"/>
    <lineage>
        <taxon>Eukaryota</taxon>
        <taxon>Sar</taxon>
        <taxon>Stramenopiles</taxon>
        <taxon>Ochrophyta</taxon>
        <taxon>Bolidophyceae</taxon>
        <taxon>Parmales</taxon>
        <taxon>Triparmaceae</taxon>
        <taxon>Triparma</taxon>
    </lineage>
</organism>
<keyword evidence="4 11" id="KW-0732">Signal</keyword>
<evidence type="ECO:0000256" key="9">
    <source>
        <dbReference type="ARBA" id="ARBA00023180"/>
    </source>
</evidence>
<dbReference type="SUPFAM" id="SSF52047">
    <property type="entry name" value="RNI-like"/>
    <property type="match status" value="1"/>
</dbReference>
<feature type="chain" id="PRO_5040764131" description="L domain-like protein" evidence="11">
    <location>
        <begin position="26"/>
        <end position="558"/>
    </location>
</feature>
<evidence type="ECO:0000313" key="12">
    <source>
        <dbReference type="EMBL" id="GMH74195.1"/>
    </source>
</evidence>
<evidence type="ECO:0000256" key="5">
    <source>
        <dbReference type="ARBA" id="ARBA00022737"/>
    </source>
</evidence>
<evidence type="ECO:0000256" key="11">
    <source>
        <dbReference type="SAM" id="SignalP"/>
    </source>
</evidence>
<sequence>MKFPSPPLHALTLLLFTPLISLSSSYPTYGTILSSLTSLIENFPTIPTLTIPFCATEYILCVDLGDEGGIQIQTIRVRGFGVEGSAEELISHLQIHNLTLKVLDFGNNELTGPLPTITLSNFPTLAVIDLSSNKLSGEPLPTSGFPSLVNLKASDNSLQGDLSFITPFLSSSIQTISLHNNKFTGRIPPSFAPYLSSNLWVDVVDNSLTGPTSSTSHVCFSTNASSPTICTDNQYPYCPSSTKVVPAPSPSGGSPAADAIYYGDYSCEQCEVGCVNVGINSATCCGMQISTSAPATTPTITPTAQLPTRVPTDMSTNIPTDVPTDSDSLTDSPTAASPILTPTQQPTSGFPHLSVLVLSGNPNLIFPPTWDWVPPTLTKFDISSCNVISPLFPLPPGTSYPLLKTLLFSSNAFSFPLPSAVSLLSTTPNLEVLWFSRNDIRGILPPIPSTLRQLNAAHNNLTGGLNDGVIVGTVEYLDVSDNPNLAADVGDIFKGRGAGDTPRITHFIMKRSSATGTFPASISAFTNLLVISCFSNSITGQFPWSSLTSLPSLVSLSL</sequence>
<proteinExistence type="predicted"/>